<protein>
    <submittedName>
        <fullName evidence="1">Uncharacterized protein</fullName>
    </submittedName>
</protein>
<proteinExistence type="predicted"/>
<reference evidence="1 2" key="1">
    <citation type="journal article" date="2018" name="Front. Microbiol.">
        <title>Hydrolytic Capabilities as a Key to Environmental Success: Chitinolytic and Cellulolytic Acidobacteria From Acidic Sub-arctic Soils and Boreal Peatlands.</title>
        <authorList>
            <person name="Belova S.E."/>
            <person name="Ravin N.V."/>
            <person name="Pankratov T.A."/>
            <person name="Rakitin A.L."/>
            <person name="Ivanova A.A."/>
            <person name="Beletsky A.V."/>
            <person name="Mardanov A.V."/>
            <person name="Sinninghe Damste J.S."/>
            <person name="Dedysh S.N."/>
        </authorList>
    </citation>
    <scope>NUCLEOTIDE SEQUENCE [LARGE SCALE GENOMIC DNA]</scope>
    <source>
        <strain evidence="1 2">SBC82</strain>
        <plasmid evidence="2">pacpol2</plasmid>
    </source>
</reference>
<accession>A0A2Z5GAQ5</accession>
<dbReference type="InterPro" id="IPR018721">
    <property type="entry name" value="DUF2252"/>
</dbReference>
<sequence>MIDGYEQALVVPKKTAVVEGEDLGPIRAVLNQSRNRRWHHLAEERIKDVTPQIPLGEKFWALREEERAEIDELFQDEAIATKVTSFKGRDSEAKLRVLDAAYWMKGCSSLGRLRYAVYPSR</sequence>
<gene>
    <name evidence="1" type="ORF">ACPOL_6871</name>
</gene>
<dbReference type="Proteomes" id="UP000253606">
    <property type="component" value="Plasmid pACPOL2"/>
</dbReference>
<organism evidence="1 2">
    <name type="scientific">Acidisarcina polymorpha</name>
    <dbReference type="NCBI Taxonomy" id="2211140"/>
    <lineage>
        <taxon>Bacteria</taxon>
        <taxon>Pseudomonadati</taxon>
        <taxon>Acidobacteriota</taxon>
        <taxon>Terriglobia</taxon>
        <taxon>Terriglobales</taxon>
        <taxon>Acidobacteriaceae</taxon>
        <taxon>Acidisarcina</taxon>
    </lineage>
</organism>
<name>A0A2Z5GAQ5_9BACT</name>
<dbReference type="AlphaFoldDB" id="A0A2Z5GAQ5"/>
<dbReference type="Pfam" id="PF10009">
    <property type="entry name" value="DUF2252"/>
    <property type="match status" value="1"/>
</dbReference>
<keyword evidence="2" id="KW-1185">Reference proteome</keyword>
<dbReference type="EMBL" id="CP030842">
    <property type="protein sequence ID" value="AXC16079.1"/>
    <property type="molecule type" value="Genomic_DNA"/>
</dbReference>
<keyword evidence="1" id="KW-0614">Plasmid</keyword>
<evidence type="ECO:0000313" key="2">
    <source>
        <dbReference type="Proteomes" id="UP000253606"/>
    </source>
</evidence>
<evidence type="ECO:0000313" key="1">
    <source>
        <dbReference type="EMBL" id="AXC16079.1"/>
    </source>
</evidence>
<geneLocation type="plasmid" evidence="2">
    <name>pacpol2</name>
</geneLocation>
<dbReference type="KEGG" id="abas:ACPOL_6871"/>